<protein>
    <recommendedName>
        <fullName evidence="6">Mini-ribonuclease 3</fullName>
        <shortName evidence="6">Mini-3</shortName>
        <shortName evidence="6">Mini-RNase 3</shortName>
        <ecNumber evidence="6">3.1.26.-</ecNumber>
    </recommendedName>
    <alternativeName>
        <fullName evidence="6">Mini-RNase III</fullName>
        <shortName evidence="6">Mini-III</shortName>
    </alternativeName>
</protein>
<dbReference type="GO" id="GO:0004525">
    <property type="term" value="F:ribonuclease III activity"/>
    <property type="evidence" value="ECO:0007669"/>
    <property type="project" value="InterPro"/>
</dbReference>
<reference evidence="8" key="1">
    <citation type="submission" date="2009-04" db="EMBL/GenBank/DDBJ databases">
        <authorList>
            <person name="Weinstock G."/>
            <person name="Sodergren E."/>
            <person name="Clifton S."/>
            <person name="Fulton L."/>
            <person name="Fulton B."/>
            <person name="Courtney L."/>
            <person name="Fronick C."/>
            <person name="Harrison M."/>
            <person name="Strong C."/>
            <person name="Farmer C."/>
            <person name="Delahaunty K."/>
            <person name="Markovic C."/>
            <person name="Hall O."/>
            <person name="Minx P."/>
            <person name="Tomlinson C."/>
            <person name="Mitreva M."/>
            <person name="Nelson J."/>
            <person name="Hou S."/>
            <person name="Wollam A."/>
            <person name="Pepin K.H."/>
            <person name="Johnson M."/>
            <person name="Bhonagiri V."/>
            <person name="Nash W.E."/>
            <person name="Warren W."/>
            <person name="Chinwalla A."/>
            <person name="Mardis E.R."/>
            <person name="Wilson R.K."/>
        </authorList>
    </citation>
    <scope>NUCLEOTIDE SEQUENCE [LARGE SCALE GENOMIC DNA]</scope>
    <source>
        <strain evidence="8">DSM 14600</strain>
    </source>
</reference>
<keyword evidence="6" id="KW-0460">Magnesium</keyword>
<feature type="active site" evidence="6">
    <location>
        <position position="33"/>
    </location>
</feature>
<dbReference type="GO" id="GO:0006364">
    <property type="term" value="P:rRNA processing"/>
    <property type="evidence" value="ECO:0007669"/>
    <property type="project" value="UniProtKB-UniRule"/>
</dbReference>
<evidence type="ECO:0000256" key="4">
    <source>
        <dbReference type="ARBA" id="ARBA00022759"/>
    </source>
</evidence>
<dbReference type="Proteomes" id="UP000003494">
    <property type="component" value="Unassembled WGS sequence"/>
</dbReference>
<dbReference type="eggNOG" id="COG1939">
    <property type="taxonomic scope" value="Bacteria"/>
</dbReference>
<sequence>MAQSLKDSIFTAFHVEEKDLRTYSPLTLAYIGDGIFDLIIRSLVVGSANMPPNRLHSHTSHIVRAASQARMMEAIEADLTEEEADIYRRGRNAKSYTHAKNATLIDYRIATGFEALMGWHYLQGNTERIIELTRRGLAGSHLKI</sequence>
<dbReference type="EMBL" id="ACIP02000002">
    <property type="protein sequence ID" value="EEP28103.1"/>
    <property type="molecule type" value="Genomic_DNA"/>
</dbReference>
<keyword evidence="6" id="KW-0694">RNA-binding</keyword>
<keyword evidence="9" id="KW-1185">Reference proteome</keyword>
<evidence type="ECO:0000256" key="2">
    <source>
        <dbReference type="ARBA" id="ARBA00022552"/>
    </source>
</evidence>
<keyword evidence="6" id="KW-0963">Cytoplasm</keyword>
<comment type="caution">
    <text evidence="8">The sequence shown here is derived from an EMBL/GenBank/DDBJ whole genome shotgun (WGS) entry which is preliminary data.</text>
</comment>
<gene>
    <name evidence="6" type="primary">mrnC</name>
    <name evidence="8" type="ORF">GCWU000342_00909</name>
</gene>
<evidence type="ECO:0000256" key="3">
    <source>
        <dbReference type="ARBA" id="ARBA00022722"/>
    </source>
</evidence>
<comment type="function">
    <text evidence="6">Involved in correct processing of both the 5' and 3' ends of 23S rRNA precursor. Processes 30S rRNA precursor transcript even in absence of ribonuclease 3 (Rnc); Rnc processes 30S rRNA into smaller rRNA precursors.</text>
</comment>
<dbReference type="InterPro" id="IPR036389">
    <property type="entry name" value="RNase_III_sf"/>
</dbReference>
<dbReference type="Pfam" id="PF00636">
    <property type="entry name" value="Ribonuclease_3"/>
    <property type="match status" value="1"/>
</dbReference>
<dbReference type="Gene3D" id="1.10.1520.10">
    <property type="entry name" value="Ribonuclease III domain"/>
    <property type="match status" value="1"/>
</dbReference>
<evidence type="ECO:0000256" key="5">
    <source>
        <dbReference type="ARBA" id="ARBA00022801"/>
    </source>
</evidence>
<organism evidence="8 9">
    <name type="scientific">Shuttleworthella satelles DSM 14600</name>
    <dbReference type="NCBI Taxonomy" id="626523"/>
    <lineage>
        <taxon>Bacteria</taxon>
        <taxon>Bacillati</taxon>
        <taxon>Bacillota</taxon>
        <taxon>Clostridia</taxon>
        <taxon>Lachnospirales</taxon>
        <taxon>Lachnospiraceae</taxon>
        <taxon>Shuttleworthella</taxon>
    </lineage>
</organism>
<keyword evidence="4 6" id="KW-0255">Endonuclease</keyword>
<comment type="subcellular location">
    <subcellularLocation>
        <location evidence="6">Cytoplasm</location>
    </subcellularLocation>
</comment>
<dbReference type="STRING" id="626523.GCWU000342_00909"/>
<evidence type="ECO:0000313" key="9">
    <source>
        <dbReference type="Proteomes" id="UP000003494"/>
    </source>
</evidence>
<dbReference type="PANTHER" id="PTHR34276:SF1">
    <property type="entry name" value="MINI-RIBONUCLEASE 3"/>
    <property type="match status" value="1"/>
</dbReference>
<evidence type="ECO:0000313" key="8">
    <source>
        <dbReference type="EMBL" id="EEP28103.1"/>
    </source>
</evidence>
<keyword evidence="5 6" id="KW-0378">Hydrolase</keyword>
<comment type="subunit">
    <text evidence="6">Homodimer.</text>
</comment>
<dbReference type="HAMAP" id="MF_01468">
    <property type="entry name" value="RNase_Mini_III"/>
    <property type="match status" value="1"/>
</dbReference>
<dbReference type="EC" id="3.1.26.-" evidence="6"/>
<keyword evidence="1 6" id="KW-0690">Ribosome biogenesis</keyword>
<keyword evidence="3 6" id="KW-0540">Nuclease</keyword>
<accession>C4GAG0</accession>
<dbReference type="PIRSF" id="PIRSF005520">
    <property type="entry name" value="UCP005520"/>
    <property type="match status" value="1"/>
</dbReference>
<proteinExistence type="inferred from homology"/>
<feature type="domain" description="RNase III" evidence="7">
    <location>
        <begin position="27"/>
        <end position="124"/>
    </location>
</feature>
<dbReference type="GO" id="GO:0019843">
    <property type="term" value="F:rRNA binding"/>
    <property type="evidence" value="ECO:0007669"/>
    <property type="project" value="UniProtKB-UniRule"/>
</dbReference>
<dbReference type="AlphaFoldDB" id="C4GAG0"/>
<dbReference type="InterPro" id="IPR000999">
    <property type="entry name" value="RNase_III_dom"/>
</dbReference>
<dbReference type="HOGENOM" id="CLU_091169_2_0_9"/>
<keyword evidence="2 6" id="KW-0698">rRNA processing</keyword>
<comment type="similarity">
    <text evidence="6">Belongs to the MrnC RNase family.</text>
</comment>
<keyword evidence="6" id="KW-0699">rRNA-binding</keyword>
<dbReference type="GO" id="GO:0005737">
    <property type="term" value="C:cytoplasm"/>
    <property type="evidence" value="ECO:0007669"/>
    <property type="project" value="UniProtKB-SubCell"/>
</dbReference>
<dbReference type="PANTHER" id="PTHR34276">
    <property type="entry name" value="MINI-RIBONUCLEASE 3"/>
    <property type="match status" value="1"/>
</dbReference>
<evidence type="ECO:0000256" key="1">
    <source>
        <dbReference type="ARBA" id="ARBA00022517"/>
    </source>
</evidence>
<evidence type="ECO:0000259" key="7">
    <source>
        <dbReference type="Pfam" id="PF00636"/>
    </source>
</evidence>
<dbReference type="SUPFAM" id="SSF69065">
    <property type="entry name" value="RNase III domain-like"/>
    <property type="match status" value="1"/>
</dbReference>
<comment type="cofactor">
    <cofactor evidence="6">
        <name>Mg(2+)</name>
        <dbReference type="ChEBI" id="CHEBI:18420"/>
    </cofactor>
</comment>
<name>C4GAG0_9FIRM</name>
<dbReference type="RefSeq" id="WP_006905922.1">
    <property type="nucleotide sequence ID" value="NZ_GG665866.1"/>
</dbReference>
<evidence type="ECO:0000256" key="6">
    <source>
        <dbReference type="HAMAP-Rule" id="MF_01468"/>
    </source>
</evidence>
<dbReference type="InterPro" id="IPR008226">
    <property type="entry name" value="Mini3_fam"/>
</dbReference>